<organism evidence="1 2">
    <name type="scientific">Haloplasma contractile SSD-17B</name>
    <dbReference type="NCBI Taxonomy" id="1033810"/>
    <lineage>
        <taxon>Bacteria</taxon>
        <taxon>Bacillati</taxon>
        <taxon>Mycoplasmatota</taxon>
        <taxon>Mollicutes</taxon>
        <taxon>Haloplasmatales</taxon>
        <taxon>Haloplasmataceae</taxon>
        <taxon>Haloplasma</taxon>
    </lineage>
</organism>
<sequence length="109" mass="12386">MSNIRSIKYAARDGWAGGINLKNDYINRKPIKIEGPFAILEDIQIAIQSVYELTIDGVNIIIESFSKTSPRGVKLGNYLYENAILTKLLNNNVESEEIFNTINQLYMEM</sequence>
<reference evidence="1 2" key="1">
    <citation type="journal article" date="2011" name="J. Bacteriol.">
        <title>Genome sequence of Haloplasma contractile, an unusual contractile bacterium from a deep-sea anoxic brine lake.</title>
        <authorList>
            <person name="Antunes A."/>
            <person name="Alam I."/>
            <person name="El Dorry H."/>
            <person name="Siam R."/>
            <person name="Robertson A."/>
            <person name="Bajic V.B."/>
            <person name="Stingl U."/>
        </authorList>
    </citation>
    <scope>NUCLEOTIDE SEQUENCE [LARGE SCALE GENOMIC DNA]</scope>
    <source>
        <strain evidence="1 2">SSD-17B</strain>
    </source>
</reference>
<dbReference type="InParanoid" id="F7Q0S2"/>
<evidence type="ECO:0000313" key="2">
    <source>
        <dbReference type="Proteomes" id="UP000005707"/>
    </source>
</evidence>
<dbReference type="Proteomes" id="UP000005707">
    <property type="component" value="Unassembled WGS sequence"/>
</dbReference>
<proteinExistence type="predicted"/>
<accession>F7Q0S2</accession>
<reference evidence="1 2" key="2">
    <citation type="journal article" date="2013" name="PLoS ONE">
        <title>INDIGO - INtegrated Data Warehouse of MIcrobial GenOmes with Examples from the Red Sea Extremophiles.</title>
        <authorList>
            <person name="Alam I."/>
            <person name="Antunes A."/>
            <person name="Kamau A.A."/>
            <person name="Ba Alawi W."/>
            <person name="Kalkatawi M."/>
            <person name="Stingl U."/>
            <person name="Bajic V.B."/>
        </authorList>
    </citation>
    <scope>NUCLEOTIDE SEQUENCE [LARGE SCALE GENOMIC DNA]</scope>
    <source>
        <strain evidence="1 2">SSD-17B</strain>
    </source>
</reference>
<evidence type="ECO:0000313" key="1">
    <source>
        <dbReference type="EMBL" id="ERJ11296.1"/>
    </source>
</evidence>
<name>F7Q0S2_9MOLU</name>
<gene>
    <name evidence="1" type="ORF">HLPCO_002598</name>
</gene>
<dbReference type="EMBL" id="AFNU02000012">
    <property type="protein sequence ID" value="ERJ11296.1"/>
    <property type="molecule type" value="Genomic_DNA"/>
</dbReference>
<protein>
    <submittedName>
        <fullName evidence="1">Uncharacterized protein</fullName>
    </submittedName>
</protein>
<dbReference type="AlphaFoldDB" id="F7Q0S2"/>
<keyword evidence="2" id="KW-1185">Reference proteome</keyword>
<comment type="caution">
    <text evidence="1">The sequence shown here is derived from an EMBL/GenBank/DDBJ whole genome shotgun (WGS) entry which is preliminary data.</text>
</comment>